<evidence type="ECO:0000313" key="2">
    <source>
        <dbReference type="EMBL" id="PCH42050.1"/>
    </source>
</evidence>
<dbReference type="EMBL" id="KB468124">
    <property type="protein sequence ID" value="PCH42050.1"/>
    <property type="molecule type" value="Genomic_DNA"/>
</dbReference>
<name>A0A2H3JIM7_WOLCO</name>
<dbReference type="AlphaFoldDB" id="A0A2H3JIM7"/>
<reference evidence="2 3" key="1">
    <citation type="journal article" date="2012" name="Science">
        <title>The Paleozoic origin of enzymatic lignin decomposition reconstructed from 31 fungal genomes.</title>
        <authorList>
            <person name="Floudas D."/>
            <person name="Binder M."/>
            <person name="Riley R."/>
            <person name="Barry K."/>
            <person name="Blanchette R.A."/>
            <person name="Henrissat B."/>
            <person name="Martinez A.T."/>
            <person name="Otillar R."/>
            <person name="Spatafora J.W."/>
            <person name="Yadav J.S."/>
            <person name="Aerts A."/>
            <person name="Benoit I."/>
            <person name="Boyd A."/>
            <person name="Carlson A."/>
            <person name="Copeland A."/>
            <person name="Coutinho P.M."/>
            <person name="de Vries R.P."/>
            <person name="Ferreira P."/>
            <person name="Findley K."/>
            <person name="Foster B."/>
            <person name="Gaskell J."/>
            <person name="Glotzer D."/>
            <person name="Gorecki P."/>
            <person name="Heitman J."/>
            <person name="Hesse C."/>
            <person name="Hori C."/>
            <person name="Igarashi K."/>
            <person name="Jurgens J.A."/>
            <person name="Kallen N."/>
            <person name="Kersten P."/>
            <person name="Kohler A."/>
            <person name="Kuees U."/>
            <person name="Kumar T.K.A."/>
            <person name="Kuo A."/>
            <person name="LaButti K."/>
            <person name="Larrondo L.F."/>
            <person name="Lindquist E."/>
            <person name="Ling A."/>
            <person name="Lombard V."/>
            <person name="Lucas S."/>
            <person name="Lundell T."/>
            <person name="Martin R."/>
            <person name="McLaughlin D.J."/>
            <person name="Morgenstern I."/>
            <person name="Morin E."/>
            <person name="Murat C."/>
            <person name="Nagy L.G."/>
            <person name="Nolan M."/>
            <person name="Ohm R.A."/>
            <person name="Patyshakuliyeva A."/>
            <person name="Rokas A."/>
            <person name="Ruiz-Duenas F.J."/>
            <person name="Sabat G."/>
            <person name="Salamov A."/>
            <person name="Samejima M."/>
            <person name="Schmutz J."/>
            <person name="Slot J.C."/>
            <person name="St John F."/>
            <person name="Stenlid J."/>
            <person name="Sun H."/>
            <person name="Sun S."/>
            <person name="Syed K."/>
            <person name="Tsang A."/>
            <person name="Wiebenga A."/>
            <person name="Young D."/>
            <person name="Pisabarro A."/>
            <person name="Eastwood D.C."/>
            <person name="Martin F."/>
            <person name="Cullen D."/>
            <person name="Grigoriev I.V."/>
            <person name="Hibbett D.S."/>
        </authorList>
    </citation>
    <scope>NUCLEOTIDE SEQUENCE [LARGE SCALE GENOMIC DNA]</scope>
    <source>
        <strain evidence="2 3">MD-104</strain>
    </source>
</reference>
<accession>A0A2H3JIM7</accession>
<feature type="region of interest" description="Disordered" evidence="1">
    <location>
        <begin position="98"/>
        <end position="121"/>
    </location>
</feature>
<evidence type="ECO:0000313" key="3">
    <source>
        <dbReference type="Proteomes" id="UP000218811"/>
    </source>
</evidence>
<sequence length="121" mass="13767">MKGSHQTRARLLQITTHRPARRHLSVLACRQRARRLTRPGELLDAWCFSRRVSRVDSMQSIRRQVAHPVMWRTTPATEWLAQTPAHRPTAEQLISVGSGVREEEQPGAEDNLAVSSSTIQH</sequence>
<dbReference type="Proteomes" id="UP000218811">
    <property type="component" value="Unassembled WGS sequence"/>
</dbReference>
<protein>
    <submittedName>
        <fullName evidence="2">Uncharacterized protein</fullName>
    </submittedName>
</protein>
<proteinExistence type="predicted"/>
<organism evidence="2 3">
    <name type="scientific">Wolfiporia cocos (strain MD-104)</name>
    <name type="common">Brown rot fungus</name>
    <dbReference type="NCBI Taxonomy" id="742152"/>
    <lineage>
        <taxon>Eukaryota</taxon>
        <taxon>Fungi</taxon>
        <taxon>Dikarya</taxon>
        <taxon>Basidiomycota</taxon>
        <taxon>Agaricomycotina</taxon>
        <taxon>Agaricomycetes</taxon>
        <taxon>Polyporales</taxon>
        <taxon>Phaeolaceae</taxon>
        <taxon>Wolfiporia</taxon>
    </lineage>
</organism>
<evidence type="ECO:0000256" key="1">
    <source>
        <dbReference type="SAM" id="MobiDB-lite"/>
    </source>
</evidence>
<keyword evidence="3" id="KW-1185">Reference proteome</keyword>
<gene>
    <name evidence="2" type="ORF">WOLCODRAFT_152095</name>
</gene>